<organism evidence="1 2">
    <name type="scientific">Desulfatibacillum alkenivorans DSM 16219</name>
    <dbReference type="NCBI Taxonomy" id="1121393"/>
    <lineage>
        <taxon>Bacteria</taxon>
        <taxon>Pseudomonadati</taxon>
        <taxon>Thermodesulfobacteriota</taxon>
        <taxon>Desulfobacteria</taxon>
        <taxon>Desulfobacterales</taxon>
        <taxon>Desulfatibacillaceae</taxon>
        <taxon>Desulfatibacillum</taxon>
    </lineage>
</organism>
<dbReference type="InterPro" id="IPR013783">
    <property type="entry name" value="Ig-like_fold"/>
</dbReference>
<dbReference type="OrthoDB" id="5414888at2"/>
<dbReference type="InterPro" id="IPR053784">
    <property type="entry name" value="Choice_anch_U_dom"/>
</dbReference>
<keyword evidence="2" id="KW-1185">Reference proteome</keyword>
<protein>
    <recommendedName>
        <fullName evidence="3">Ig-like domain (Group 3)</fullName>
    </recommendedName>
</protein>
<dbReference type="AlphaFoldDB" id="A0A1M6S449"/>
<dbReference type="Gene3D" id="2.60.40.10">
    <property type="entry name" value="Immunoglobulins"/>
    <property type="match status" value="1"/>
</dbReference>
<dbReference type="RefSeq" id="WP_073477438.1">
    <property type="nucleotide sequence ID" value="NZ_FQZU01000023.1"/>
</dbReference>
<dbReference type="STRING" id="1121393.SAMN02745216_03385"/>
<accession>A0A1M6S449</accession>
<sequence>MADPVSEFQGRRWALWALLLVCSLLLLGCPFDDDDDMEPPRDEEIQVKVTLNATGEIADIQYNGRHYQIDITGQGGVLDPASIGILNVNQVTKNGFPPGFSFPDGLITFKVTGLNLGDTITAVLTFPSEFPAGSQYYKVTDDGWVLYANAVFTGNQVDITLTDGLDGDLDALQNGEILDPGAPGLIDYGIPHFTVFPDKMLVSGTEVDLSGKGDGPWVGHAWVNTANSRVGWSVQTSQLPNWLSIWPESGTGSAYMSFYACYSSAPAGTTWVNVPISDTGGYTRNVKVGVNKRDPENLNPPFGSFDTPLDNSTVRSSIPVTGWALDDAGVDSVKIYNTTGGGQIYIGDAVMVEGARPDVANQYPDYPHNSRAGWGYMMLTNFLPDGGNGTYIIEAVATDYEGNQTSLGSKTIICDNANAVKPFGALDAPAQGGTASGSSYANWGWALTPQPNSIPTDGSTLNVYVDGVYQGHPTYNQYREDIANLFPGYANSDGAAGYFYLDTTAYTNGLHTIRWTARDNAGNSDGIGSRYFTINNTD</sequence>
<dbReference type="Pfam" id="PF17957">
    <property type="entry name" value="Big_7"/>
    <property type="match status" value="1"/>
</dbReference>
<dbReference type="EMBL" id="FQZU01000023">
    <property type="protein sequence ID" value="SHK39460.1"/>
    <property type="molecule type" value="Genomic_DNA"/>
</dbReference>
<proteinExistence type="predicted"/>
<dbReference type="Proteomes" id="UP000183994">
    <property type="component" value="Unassembled WGS sequence"/>
</dbReference>
<dbReference type="NCBIfam" id="NF041766">
    <property type="entry name" value="choice_anch_U"/>
    <property type="match status" value="1"/>
</dbReference>
<evidence type="ECO:0008006" key="3">
    <source>
        <dbReference type="Google" id="ProtNLM"/>
    </source>
</evidence>
<name>A0A1M6S449_9BACT</name>
<gene>
    <name evidence="1" type="ORF">SAMN02745216_03385</name>
</gene>
<evidence type="ECO:0000313" key="2">
    <source>
        <dbReference type="Proteomes" id="UP000183994"/>
    </source>
</evidence>
<reference evidence="2" key="1">
    <citation type="submission" date="2016-11" db="EMBL/GenBank/DDBJ databases">
        <authorList>
            <person name="Varghese N."/>
            <person name="Submissions S."/>
        </authorList>
    </citation>
    <scope>NUCLEOTIDE SEQUENCE [LARGE SCALE GENOMIC DNA]</scope>
    <source>
        <strain evidence="2">DSM 16219</strain>
    </source>
</reference>
<evidence type="ECO:0000313" key="1">
    <source>
        <dbReference type="EMBL" id="SHK39460.1"/>
    </source>
</evidence>